<comment type="similarity">
    <text evidence="1 2">Belongs to the UPF0301 (AlgH) family.</text>
</comment>
<evidence type="ECO:0000313" key="4">
    <source>
        <dbReference type="Proteomes" id="UP000521199"/>
    </source>
</evidence>
<dbReference type="SUPFAM" id="SSF143456">
    <property type="entry name" value="VC0467-like"/>
    <property type="match status" value="1"/>
</dbReference>
<dbReference type="PANTHER" id="PTHR30327:SF1">
    <property type="entry name" value="UPF0301 PROTEIN YQGE"/>
    <property type="match status" value="1"/>
</dbReference>
<dbReference type="HAMAP" id="MF_00758">
    <property type="entry name" value="UPF0301"/>
    <property type="match status" value="1"/>
</dbReference>
<dbReference type="AlphaFoldDB" id="A0A7W8D3K5"/>
<sequence length="187" mass="19879">MDAPRYLGNHFLIALPSMEDPNFSRGVTLVCQHTAEGAMGILVNRLSDYLLGDVLAQMNIRTDIEALASAAVLVGGPVQPERGFVLHTPGASWDSTYVISSSLSLTTSRDVLEAMAQGEGPAQSVVALGYAGWGEGQLETELQDNAWLTVGVDSAILFSTPVEQRWMSAARLMGVDVTLLTAYAGHA</sequence>
<keyword evidence="4" id="KW-1185">Reference proteome</keyword>
<reference evidence="3 4" key="1">
    <citation type="submission" date="2020-08" db="EMBL/GenBank/DDBJ databases">
        <title>Genomic Encyclopedia of Type Strains, Phase IV (KMG-IV): sequencing the most valuable type-strain genomes for metagenomic binning, comparative biology and taxonomic classification.</title>
        <authorList>
            <person name="Goeker M."/>
        </authorList>
    </citation>
    <scope>NUCLEOTIDE SEQUENCE [LARGE SCALE GENOMIC DNA]</scope>
    <source>
        <strain evidence="3 4">DSM 24163</strain>
    </source>
</reference>
<dbReference type="EMBL" id="JACHHP010000001">
    <property type="protein sequence ID" value="MBB5207254.1"/>
    <property type="molecule type" value="Genomic_DNA"/>
</dbReference>
<evidence type="ECO:0000313" key="3">
    <source>
        <dbReference type="EMBL" id="MBB5207254.1"/>
    </source>
</evidence>
<organism evidence="3 4">
    <name type="scientific">Chiayiivirga flava</name>
    <dbReference type="NCBI Taxonomy" id="659595"/>
    <lineage>
        <taxon>Bacteria</taxon>
        <taxon>Pseudomonadati</taxon>
        <taxon>Pseudomonadota</taxon>
        <taxon>Gammaproteobacteria</taxon>
        <taxon>Lysobacterales</taxon>
        <taxon>Lysobacteraceae</taxon>
        <taxon>Chiayiivirga</taxon>
    </lineage>
</organism>
<proteinExistence type="inferred from homology"/>
<dbReference type="PANTHER" id="PTHR30327">
    <property type="entry name" value="UNCHARACTERIZED PROTEIN YQGE"/>
    <property type="match status" value="1"/>
</dbReference>
<dbReference type="Gene3D" id="3.40.1740.10">
    <property type="entry name" value="VC0467-like"/>
    <property type="match status" value="1"/>
</dbReference>
<dbReference type="InterPro" id="IPR003774">
    <property type="entry name" value="AlgH-like"/>
</dbReference>
<evidence type="ECO:0000256" key="1">
    <source>
        <dbReference type="ARBA" id="ARBA00009600"/>
    </source>
</evidence>
<dbReference type="NCBIfam" id="NF001266">
    <property type="entry name" value="PRK00228.1-1"/>
    <property type="match status" value="1"/>
</dbReference>
<protein>
    <recommendedName>
        <fullName evidence="2">UPF0301 protein HNQ52_000770</fullName>
    </recommendedName>
</protein>
<accession>A0A7W8D3K5</accession>
<dbReference type="Proteomes" id="UP000521199">
    <property type="component" value="Unassembled WGS sequence"/>
</dbReference>
<dbReference type="Pfam" id="PF02622">
    <property type="entry name" value="DUF179"/>
    <property type="match status" value="1"/>
</dbReference>
<dbReference type="GO" id="GO:0005829">
    <property type="term" value="C:cytosol"/>
    <property type="evidence" value="ECO:0007669"/>
    <property type="project" value="TreeGrafter"/>
</dbReference>
<evidence type="ECO:0000256" key="2">
    <source>
        <dbReference type="HAMAP-Rule" id="MF_00758"/>
    </source>
</evidence>
<dbReference type="RefSeq" id="WP_183959772.1">
    <property type="nucleotide sequence ID" value="NZ_JACHHP010000001.1"/>
</dbReference>
<gene>
    <name evidence="3" type="ORF">HNQ52_000770</name>
</gene>
<name>A0A7W8D3K5_9GAMM</name>
<comment type="caution">
    <text evidence="3">The sequence shown here is derived from an EMBL/GenBank/DDBJ whole genome shotgun (WGS) entry which is preliminary data.</text>
</comment>